<evidence type="ECO:0000313" key="2">
    <source>
        <dbReference type="EMBL" id="OAB88461.1"/>
    </source>
</evidence>
<evidence type="ECO:0000313" key="3">
    <source>
        <dbReference type="Proteomes" id="UP000076976"/>
    </source>
</evidence>
<dbReference type="GO" id="GO:0046872">
    <property type="term" value="F:metal ion binding"/>
    <property type="evidence" value="ECO:0007669"/>
    <property type="project" value="InterPro"/>
</dbReference>
<dbReference type="STRING" id="262209.AWH69_01215"/>
<protein>
    <recommendedName>
        <fullName evidence="1">Mycothiol-dependent maleylpyruvate isomerase metal-binding domain-containing protein</fullName>
    </recommendedName>
</protein>
<dbReference type="SUPFAM" id="SSF109854">
    <property type="entry name" value="DinB/YfiT-like putative metalloenzymes"/>
    <property type="match status" value="1"/>
</dbReference>
<dbReference type="AlphaFoldDB" id="A0A176QFL9"/>
<dbReference type="InterPro" id="IPR034660">
    <property type="entry name" value="DinB/YfiT-like"/>
</dbReference>
<keyword evidence="3" id="KW-1185">Reference proteome</keyword>
<dbReference type="Gene3D" id="1.20.120.450">
    <property type="entry name" value="dinb family like domain"/>
    <property type="match status" value="1"/>
</dbReference>
<reference evidence="2 3" key="1">
    <citation type="submission" date="2016-01" db="EMBL/GenBank/DDBJ databases">
        <title>Janibacter melonis strain CD11_4 genome sequencing and assembly.</title>
        <authorList>
            <person name="Nair G.R."/>
            <person name="Kaur G."/>
            <person name="Chander A.M."/>
            <person name="Mayilraj S."/>
        </authorList>
    </citation>
    <scope>NUCLEOTIDE SEQUENCE [LARGE SCALE GENOMIC DNA]</scope>
    <source>
        <strain evidence="2 3">CD11-4</strain>
    </source>
</reference>
<gene>
    <name evidence="2" type="ORF">AWH69_01215</name>
</gene>
<dbReference type="Pfam" id="PF11716">
    <property type="entry name" value="MDMPI_N"/>
    <property type="match status" value="1"/>
</dbReference>
<proteinExistence type="predicted"/>
<accession>A0A176QFL9</accession>
<evidence type="ECO:0000259" key="1">
    <source>
        <dbReference type="Pfam" id="PF11716"/>
    </source>
</evidence>
<feature type="domain" description="Mycothiol-dependent maleylpyruvate isomerase metal-binding" evidence="1">
    <location>
        <begin position="21"/>
        <end position="169"/>
    </location>
</feature>
<comment type="caution">
    <text evidence="2">The sequence shown here is derived from an EMBL/GenBank/DDBJ whole genome shotgun (WGS) entry which is preliminary data.</text>
</comment>
<sequence length="233" mass="24793">MASDLGSRTVPLRVPLEDGRRALDEALDALVSTGDLPDLDLLEPSRCRGWSRLEVLVHVRTGLEEMLGGCVSPSEATPDHDAASYWREGPGSQSSDDDTVAAILWTRRTASAYRRPRGAWEHLVATTGSVRSATALIGDSPVDFQGQVLAAGDFLATWAVELAVHHLDLDVAGPPPPPAALRIARATVEALLGTPLDEAIADVDAVLLGSARRRPTPQERHLLGPLADAMPVL</sequence>
<dbReference type="Proteomes" id="UP000076976">
    <property type="component" value="Unassembled WGS sequence"/>
</dbReference>
<dbReference type="RefSeq" id="WP_068270289.1">
    <property type="nucleotide sequence ID" value="NZ_LQZG01000001.1"/>
</dbReference>
<dbReference type="InterPro" id="IPR024344">
    <property type="entry name" value="MDMPI_metal-binding"/>
</dbReference>
<name>A0A176QFL9_9MICO</name>
<dbReference type="EMBL" id="LQZG01000001">
    <property type="protein sequence ID" value="OAB88461.1"/>
    <property type="molecule type" value="Genomic_DNA"/>
</dbReference>
<organism evidence="2 3">
    <name type="scientific">Janibacter melonis</name>
    <dbReference type="NCBI Taxonomy" id="262209"/>
    <lineage>
        <taxon>Bacteria</taxon>
        <taxon>Bacillati</taxon>
        <taxon>Actinomycetota</taxon>
        <taxon>Actinomycetes</taxon>
        <taxon>Micrococcales</taxon>
        <taxon>Intrasporangiaceae</taxon>
        <taxon>Janibacter</taxon>
    </lineage>
</organism>